<feature type="transmembrane region" description="Helical" evidence="3">
    <location>
        <begin position="1328"/>
        <end position="1348"/>
    </location>
</feature>
<protein>
    <recommendedName>
        <fullName evidence="4">WIT1/2 N-terminal helical bundle domain-containing protein</fullName>
    </recommendedName>
</protein>
<evidence type="ECO:0000256" key="1">
    <source>
        <dbReference type="SAM" id="Coils"/>
    </source>
</evidence>
<keyword evidence="3" id="KW-1133">Transmembrane helix</keyword>
<sequence length="1352" mass="151655">MDEETTASPVVPVTKAIDESEINADLVKALNGDVPPAAKEGKKEEEETALDGEFIKVEKESFEGKDGHHMVESASSQHNTSSLERSSSNSVRELLETQEKMKELEIELERVVGALKHTESENIQLKDEVSETKEKLEISGKKYEELEHNHRKLQQHIIEAEEKYGLELSTLQQALQAQEAKYKELINVKEDFDGLQLEHGHSRKRLLELEHELQCSAGEARKFEELHKESGSHAESQTKRALEFEQLLEVAKLSAKEKEDQMTSLQEEMKGLYDKIAENQKVEEALEKTTAELSAVQQELTLSKSQTLELEQRLSSKEGAITELMQELELIKASESQVKGDLTTLEDTFESVKDDLQAKVKELEQIKLKLEEEMSMRGTFEGQFKAQEVQFLDVQEKLAKVATEKEAIEATVGDLNANVALMKDLCAELESKLKLSEDNNSKADSLLSQALSDNGELEQKLKSLEELHNASGEAAAAATQRNVELESIVQASTAAAEEAKAQMKELEARFIAAEQKSKELEEQLNLAVQKSSDAERELEDFAAKVSELTTTLRELEGGKEQQSTLIQEYQDKINQLEASLSHSSTRHSELEEELKSTVGKCAEHEDRAKMTHQRSLELEDLIQISHSKAEDSGKRVSELELLLETEKYRIQELEDQINSLEKKCAEAEADSKKFSDGASELASEVEAFQARSSSLEIALQTAQEKEKELTECLNVATEEKKRLEDASSSSATKLAETESLLELLRDELGLTQQKLESIESDLKASGIRESEVLEKLRLAEEQMEQQVKLLEQTTSKRSELESLHQSVTRDFELKLEEAMTSFSSRDSEAKSLFEKLKILEDQAKGYEGQVAEASGKSASLKEELDQSVMKVALLEGTVEELRKQIVEAETLREELDQSVMKVALLEGTVEELRKQIVEVENKASQSLSDNELLVETNVQLKNRVNELQESLNTAISEREATAQQLVSHVSDVNNLKDQHSRAIELHTASEARILEAEKQLQEAELRFSQKDTEAKELNEKLIVLEGQIEAFKEEAHEVSTTTEKQKVELEETLLKLKHLEDVVEELQAKSSQAQKENEGLAEANLKLAEELAAYEGKLNDLQVKFSAAVAEKDEVTEQLRSLELQLTTEGQTLKSQINSLMEEKNLLGETYGNSKKELESLMFQLEERAKEKQTSEDTLQCEIENLKAEILEKSALQTRLKELEEVIAKKSITEERARAEAETLVEREASLKESLEKLEEKSKAVVTLEQQVTELEHKLQQAEAKLLKKDTAASEVQPQKATEIKSRDIGSPVSTPSKRKSKKKVEPSPPLASTSSPTQAQAHDTSPFMTFKLILGVALFSVVLGIILGKRY</sequence>
<keyword evidence="3" id="KW-0472">Membrane</keyword>
<organism evidence="5">
    <name type="scientific">Eucalyptus grandis</name>
    <name type="common">Flooded gum</name>
    <dbReference type="NCBI Taxonomy" id="71139"/>
    <lineage>
        <taxon>Eukaryota</taxon>
        <taxon>Viridiplantae</taxon>
        <taxon>Streptophyta</taxon>
        <taxon>Embryophyta</taxon>
        <taxon>Tracheophyta</taxon>
        <taxon>Spermatophyta</taxon>
        <taxon>Magnoliopsida</taxon>
        <taxon>eudicotyledons</taxon>
        <taxon>Gunneridae</taxon>
        <taxon>Pentapetalae</taxon>
        <taxon>rosids</taxon>
        <taxon>malvids</taxon>
        <taxon>Myrtales</taxon>
        <taxon>Myrtaceae</taxon>
        <taxon>Myrtoideae</taxon>
        <taxon>Eucalypteae</taxon>
        <taxon>Eucalyptus</taxon>
    </lineage>
</organism>
<name>A0A059DCP9_EUCGR</name>
<dbReference type="InterPro" id="IPR058610">
    <property type="entry name" value="WIT1_2_N"/>
</dbReference>
<accession>A0A059DCP9</accession>
<feature type="coiled-coil region" evidence="1">
    <location>
        <begin position="248"/>
        <end position="299"/>
    </location>
</feature>
<feature type="region of interest" description="Disordered" evidence="2">
    <location>
        <begin position="1268"/>
        <end position="1322"/>
    </location>
</feature>
<feature type="coiled-coil region" evidence="1">
    <location>
        <begin position="346"/>
        <end position="373"/>
    </location>
</feature>
<feature type="compositionally biased region" description="Basic and acidic residues" evidence="2">
    <location>
        <begin position="53"/>
        <end position="71"/>
    </location>
</feature>
<dbReference type="Gene3D" id="1.20.5.170">
    <property type="match status" value="1"/>
</dbReference>
<evidence type="ECO:0000259" key="4">
    <source>
        <dbReference type="Pfam" id="PF26581"/>
    </source>
</evidence>
<dbReference type="Pfam" id="PF26581">
    <property type="entry name" value="WIT1_2_N"/>
    <property type="match status" value="1"/>
</dbReference>
<evidence type="ECO:0000256" key="2">
    <source>
        <dbReference type="SAM" id="MobiDB-lite"/>
    </source>
</evidence>
<evidence type="ECO:0000313" key="5">
    <source>
        <dbReference type="EMBL" id="KCW88523.1"/>
    </source>
</evidence>
<feature type="domain" description="WIT1/2 N-terminal helical bundle" evidence="4">
    <location>
        <begin position="189"/>
        <end position="320"/>
    </location>
</feature>
<dbReference type="PANTHER" id="PTHR43049:SF1">
    <property type="entry name" value="EARLY ENDOSOME ANTIGEN"/>
    <property type="match status" value="1"/>
</dbReference>
<keyword evidence="1" id="KW-0175">Coiled coil</keyword>
<feature type="compositionally biased region" description="Low complexity" evidence="2">
    <location>
        <begin position="81"/>
        <end position="91"/>
    </location>
</feature>
<keyword evidence="3" id="KW-0812">Transmembrane</keyword>
<feature type="coiled-coil region" evidence="1">
    <location>
        <begin position="636"/>
        <end position="796"/>
    </location>
</feature>
<feature type="region of interest" description="Disordered" evidence="2">
    <location>
        <begin position="32"/>
        <end position="91"/>
    </location>
</feature>
<gene>
    <name evidence="5" type="ORF">EUGRSUZ_A00904</name>
</gene>
<dbReference type="PANTHER" id="PTHR43049">
    <property type="entry name" value="EARLY ENDOSOME ANTIGEN"/>
    <property type="match status" value="1"/>
</dbReference>
<feature type="coiled-coil region" evidence="1">
    <location>
        <begin position="419"/>
        <end position="607"/>
    </location>
</feature>
<evidence type="ECO:0000256" key="3">
    <source>
        <dbReference type="SAM" id="Phobius"/>
    </source>
</evidence>
<dbReference type="SUPFAM" id="SSF57997">
    <property type="entry name" value="Tropomyosin"/>
    <property type="match status" value="3"/>
</dbReference>
<dbReference type="EMBL" id="KK198753">
    <property type="protein sequence ID" value="KCW88523.1"/>
    <property type="molecule type" value="Genomic_DNA"/>
</dbReference>
<proteinExistence type="predicted"/>
<dbReference type="Gramene" id="KCW88523">
    <property type="protein sequence ID" value="KCW88523"/>
    <property type="gene ID" value="EUGRSUZ_A00904"/>
</dbReference>
<feature type="coiled-coil region" evidence="1">
    <location>
        <begin position="829"/>
        <end position="1125"/>
    </location>
</feature>
<reference evidence="5" key="1">
    <citation type="submission" date="2013-07" db="EMBL/GenBank/DDBJ databases">
        <title>The genome of Eucalyptus grandis.</title>
        <authorList>
            <person name="Schmutz J."/>
            <person name="Hayes R."/>
            <person name="Myburg A."/>
            <person name="Tuskan G."/>
            <person name="Grattapaglia D."/>
            <person name="Rokhsar D.S."/>
        </authorList>
    </citation>
    <scope>NUCLEOTIDE SEQUENCE</scope>
    <source>
        <tissue evidence="5">Leaf extractions</tissue>
    </source>
</reference>